<dbReference type="OrthoDB" id="7842285at2"/>
<feature type="region of interest" description="Disordered" evidence="1">
    <location>
        <begin position="74"/>
        <end position="108"/>
    </location>
</feature>
<dbReference type="RefSeq" id="WP_107843922.1">
    <property type="nucleotide sequence ID" value="NZ_QBKS01000001.1"/>
</dbReference>
<protein>
    <submittedName>
        <fullName evidence="3">Uncharacterized protein</fullName>
    </submittedName>
</protein>
<keyword evidence="4" id="KW-1185">Reference proteome</keyword>
<gene>
    <name evidence="3" type="ORF">C8N43_0292</name>
</gene>
<evidence type="ECO:0000256" key="2">
    <source>
        <dbReference type="SAM" id="Phobius"/>
    </source>
</evidence>
<feature type="transmembrane region" description="Helical" evidence="2">
    <location>
        <begin position="51"/>
        <end position="70"/>
    </location>
</feature>
<name>A0A2T6BHV7_9RHOB</name>
<organism evidence="3 4">
    <name type="scientific">Litoreibacter ponti</name>
    <dbReference type="NCBI Taxonomy" id="1510457"/>
    <lineage>
        <taxon>Bacteria</taxon>
        <taxon>Pseudomonadati</taxon>
        <taxon>Pseudomonadota</taxon>
        <taxon>Alphaproteobacteria</taxon>
        <taxon>Rhodobacterales</taxon>
        <taxon>Roseobacteraceae</taxon>
        <taxon>Litoreibacter</taxon>
    </lineage>
</organism>
<reference evidence="3 4" key="1">
    <citation type="submission" date="2018-04" db="EMBL/GenBank/DDBJ databases">
        <title>Genomic Encyclopedia of Archaeal and Bacterial Type Strains, Phase II (KMG-II): from individual species to whole genera.</title>
        <authorList>
            <person name="Goeker M."/>
        </authorList>
    </citation>
    <scope>NUCLEOTIDE SEQUENCE [LARGE SCALE GENOMIC DNA]</scope>
    <source>
        <strain evidence="3 4">DSM 100977</strain>
    </source>
</reference>
<comment type="caution">
    <text evidence="3">The sequence shown here is derived from an EMBL/GenBank/DDBJ whole genome shotgun (WGS) entry which is preliminary data.</text>
</comment>
<evidence type="ECO:0000313" key="3">
    <source>
        <dbReference type="EMBL" id="PTX55653.1"/>
    </source>
</evidence>
<dbReference type="EMBL" id="QBKS01000001">
    <property type="protein sequence ID" value="PTX55653.1"/>
    <property type="molecule type" value="Genomic_DNA"/>
</dbReference>
<dbReference type="AlphaFoldDB" id="A0A2T6BHV7"/>
<feature type="transmembrane region" description="Helical" evidence="2">
    <location>
        <begin position="12"/>
        <end position="30"/>
    </location>
</feature>
<proteinExistence type="predicted"/>
<dbReference type="Proteomes" id="UP000243978">
    <property type="component" value="Unassembled WGS sequence"/>
</dbReference>
<evidence type="ECO:0000313" key="4">
    <source>
        <dbReference type="Proteomes" id="UP000243978"/>
    </source>
</evidence>
<evidence type="ECO:0000256" key="1">
    <source>
        <dbReference type="SAM" id="MobiDB-lite"/>
    </source>
</evidence>
<accession>A0A2T6BHV7</accession>
<sequence length="219" mass="23642">MNFEALDGTKLIILMVAGAVFAAVGLYLMVRPKAGDAAKIELFGMKFESSSAGLLVFIVGAAFLATPLFAPEKSGGGDDNSAQAGVADPSKPPALRLPSYPEVEEQEPNDRAQAANIVAFGQTVAGSSRAKEADWFILELPPDPPEKVTIRVRHVDGGSVSYEIFDQDEVRKTSSSLSTGAKPHEFYVDGATQYFVRLKSYWETERTSYELQMTAARGE</sequence>
<keyword evidence="2" id="KW-0812">Transmembrane</keyword>
<keyword evidence="2" id="KW-0472">Membrane</keyword>
<dbReference type="Gene3D" id="2.60.120.380">
    <property type="match status" value="1"/>
</dbReference>
<keyword evidence="2" id="KW-1133">Transmembrane helix</keyword>